<dbReference type="InterPro" id="IPR002909">
    <property type="entry name" value="IPT_dom"/>
</dbReference>
<gene>
    <name evidence="3" type="ORF">DP923_04810</name>
</gene>
<evidence type="ECO:0008006" key="5">
    <source>
        <dbReference type="Google" id="ProtNLM"/>
    </source>
</evidence>
<dbReference type="Proteomes" id="UP000251692">
    <property type="component" value="Unassembled WGS sequence"/>
</dbReference>
<reference evidence="3 4" key="2">
    <citation type="submission" date="2018-07" db="EMBL/GenBank/DDBJ databases">
        <title>Pontibacter sp. 2b14 genomic sequence and assembly.</title>
        <authorList>
            <person name="Du Z.-J."/>
        </authorList>
    </citation>
    <scope>NUCLEOTIDE SEQUENCE [LARGE SCALE GENOMIC DNA]</scope>
    <source>
        <strain evidence="3 4">2b14</strain>
    </source>
</reference>
<evidence type="ECO:0000259" key="1">
    <source>
        <dbReference type="Pfam" id="PF01833"/>
    </source>
</evidence>
<protein>
    <recommendedName>
        <fullName evidence="5">Por secretion system C-terminal sorting domain-containing protein</fullName>
    </recommendedName>
</protein>
<dbReference type="SUPFAM" id="SSF81296">
    <property type="entry name" value="E set domains"/>
    <property type="match status" value="1"/>
</dbReference>
<dbReference type="GO" id="GO:0008237">
    <property type="term" value="F:metallopeptidase activity"/>
    <property type="evidence" value="ECO:0007669"/>
    <property type="project" value="InterPro"/>
</dbReference>
<organism evidence="3 4">
    <name type="scientific">Pontibacter arcticus</name>
    <dbReference type="NCBI Taxonomy" id="2080288"/>
    <lineage>
        <taxon>Bacteria</taxon>
        <taxon>Pseudomonadati</taxon>
        <taxon>Bacteroidota</taxon>
        <taxon>Cytophagia</taxon>
        <taxon>Cytophagales</taxon>
        <taxon>Hymenobacteraceae</taxon>
        <taxon>Pontibacter</taxon>
    </lineage>
</organism>
<dbReference type="InterPro" id="IPR026444">
    <property type="entry name" value="Secre_tail"/>
</dbReference>
<dbReference type="Gene3D" id="3.40.390.10">
    <property type="entry name" value="Collagenase (Catalytic Domain)"/>
    <property type="match status" value="1"/>
</dbReference>
<accession>A0A364RJA8</accession>
<evidence type="ECO:0000313" key="3">
    <source>
        <dbReference type="EMBL" id="RAU84363.1"/>
    </source>
</evidence>
<keyword evidence="4" id="KW-1185">Reference proteome</keyword>
<dbReference type="InterPro" id="IPR024079">
    <property type="entry name" value="MetalloPept_cat_dom_sf"/>
</dbReference>
<dbReference type="EMBL" id="QMDV01000001">
    <property type="protein sequence ID" value="RAU84363.1"/>
    <property type="molecule type" value="Genomic_DNA"/>
</dbReference>
<evidence type="ECO:0000259" key="2">
    <source>
        <dbReference type="Pfam" id="PF18962"/>
    </source>
</evidence>
<dbReference type="NCBIfam" id="TIGR04183">
    <property type="entry name" value="Por_Secre_tail"/>
    <property type="match status" value="1"/>
</dbReference>
<dbReference type="InterPro" id="IPR014756">
    <property type="entry name" value="Ig_E-set"/>
</dbReference>
<dbReference type="Pfam" id="PF18962">
    <property type="entry name" value="Por_Secre_tail"/>
    <property type="match status" value="1"/>
</dbReference>
<comment type="caution">
    <text evidence="3">The sequence shown here is derived from an EMBL/GenBank/DDBJ whole genome shotgun (WGS) entry which is preliminary data.</text>
</comment>
<reference evidence="3 4" key="1">
    <citation type="submission" date="2018-06" db="EMBL/GenBank/DDBJ databases">
        <authorList>
            <person name="Liu Z.-W."/>
        </authorList>
    </citation>
    <scope>NUCLEOTIDE SEQUENCE [LARGE SCALE GENOMIC DNA]</scope>
    <source>
        <strain evidence="3 4">2b14</strain>
    </source>
</reference>
<proteinExistence type="predicted"/>
<feature type="domain" description="Secretion system C-terminal sorting" evidence="2">
    <location>
        <begin position="645"/>
        <end position="717"/>
    </location>
</feature>
<dbReference type="Pfam" id="PF01833">
    <property type="entry name" value="TIG"/>
    <property type="match status" value="1"/>
</dbReference>
<name>A0A364RJA8_9BACT</name>
<feature type="domain" description="IPT/TIG" evidence="1">
    <location>
        <begin position="214"/>
        <end position="311"/>
    </location>
</feature>
<dbReference type="Gene3D" id="2.60.40.10">
    <property type="entry name" value="Immunoglobulins"/>
    <property type="match status" value="1"/>
</dbReference>
<dbReference type="SUPFAM" id="SSF55486">
    <property type="entry name" value="Metalloproteases ('zincins'), catalytic domain"/>
    <property type="match status" value="1"/>
</dbReference>
<dbReference type="RefSeq" id="WP_112304643.1">
    <property type="nucleotide sequence ID" value="NZ_QMDV01000001.1"/>
</dbReference>
<sequence length="724" mass="79354">MVINSTVFSKITSPGFRMLLLLFTMLLAHRVQASEPTQMIPLTLEKRVQEADLVLEGEVVSQKSFWDANHANIYTSNIIRVYKLFKGETKAQEVEVITEGGTVGMSKHVFSTALHLSKGQQGVFFLRKDLPVHSTPENGKLLSVRAYGSQQGLVTYNLERGTAKDVFSKYKSVDEVYQQISKKTGKQFRTVSRNERLLKTNKVQQQKTQGAAAPVITDFSPKVASAGTKTILTITGSGFGNSRGENGAVEFKNADDGGDSFIRPLAAEYISWSNTQIKMYVPSTSEGENGSPAGTGQINVISADGNITTSTAVLTIPFAYSNISYEGLSYQPVLADRNNQGGYTVRFSTSMANRTEAREGFTRALNSWVCNTTVNWQIGQNTTIDASAEDNQNVIRFAPRTTLGENVLARTVSRYAGCQTNSTPRQVGWRVQEFDMEISSNINWEYGPGAPQARQFDFETVILHELGHAHQLGHVILPNSAVMHFAVEDEVLFRTLSPDDIAGGATVIANSLIAEKAALATGCRSGEAGGDAKPYRANPEGGCVPEVKNMTAAYQGSDVLVKWEIENGGNIDYFTVQRSAEGITWNNVSSVIDRTTSNSYAYTDPTPLPNSSFYRIKVTYNNGKVGYTIRKRAVEPSALRVLKPFPNPVNPQNNIVQLLYLVEQNTSLSLQLYSITGKLMGTYTIVVTADSTPAQIDMTEFAAGIYILKWQDKSTSGETRIVKL</sequence>
<dbReference type="OrthoDB" id="7574679at2"/>
<dbReference type="InterPro" id="IPR013783">
    <property type="entry name" value="Ig-like_fold"/>
</dbReference>
<dbReference type="AlphaFoldDB" id="A0A364RJA8"/>
<evidence type="ECO:0000313" key="4">
    <source>
        <dbReference type="Proteomes" id="UP000251692"/>
    </source>
</evidence>